<protein>
    <submittedName>
        <fullName evidence="1">Uncharacterized protein</fullName>
    </submittedName>
</protein>
<gene>
    <name evidence="1" type="ORF">V6N11_032388</name>
</gene>
<reference evidence="1 2" key="1">
    <citation type="journal article" date="2024" name="G3 (Bethesda)">
        <title>Genome assembly of Hibiscus sabdariffa L. provides insights into metabolisms of medicinal natural products.</title>
        <authorList>
            <person name="Kim T."/>
        </authorList>
    </citation>
    <scope>NUCLEOTIDE SEQUENCE [LARGE SCALE GENOMIC DNA]</scope>
    <source>
        <strain evidence="1">TK-2024</strain>
        <tissue evidence="1">Old leaves</tissue>
    </source>
</reference>
<evidence type="ECO:0000313" key="1">
    <source>
        <dbReference type="EMBL" id="KAK9030990.1"/>
    </source>
</evidence>
<comment type="caution">
    <text evidence="1">The sequence shown here is derived from an EMBL/GenBank/DDBJ whole genome shotgun (WGS) entry which is preliminary data.</text>
</comment>
<dbReference type="Proteomes" id="UP001396334">
    <property type="component" value="Unassembled WGS sequence"/>
</dbReference>
<evidence type="ECO:0000313" key="2">
    <source>
        <dbReference type="Proteomes" id="UP001396334"/>
    </source>
</evidence>
<organism evidence="1 2">
    <name type="scientific">Hibiscus sabdariffa</name>
    <name type="common">roselle</name>
    <dbReference type="NCBI Taxonomy" id="183260"/>
    <lineage>
        <taxon>Eukaryota</taxon>
        <taxon>Viridiplantae</taxon>
        <taxon>Streptophyta</taxon>
        <taxon>Embryophyta</taxon>
        <taxon>Tracheophyta</taxon>
        <taxon>Spermatophyta</taxon>
        <taxon>Magnoliopsida</taxon>
        <taxon>eudicotyledons</taxon>
        <taxon>Gunneridae</taxon>
        <taxon>Pentapetalae</taxon>
        <taxon>rosids</taxon>
        <taxon>malvids</taxon>
        <taxon>Malvales</taxon>
        <taxon>Malvaceae</taxon>
        <taxon>Malvoideae</taxon>
        <taxon>Hibiscus</taxon>
    </lineage>
</organism>
<proteinExistence type="predicted"/>
<keyword evidence="2" id="KW-1185">Reference proteome</keyword>
<sequence length="285" mass="30765">MSSEVSVFEDAMEDMMEKQEDGNEPARSKRQNLTCIADRLIALYPSYFTLLEVMAHVPVCSCTHLSQSLNVPSRACRDMMGSGSYGLQIRSGTYPAFFNNDAGVLVGVSPASALPKIKSMVLANAERSVLTRTATAWCLYGPAVFSNCYVSGKELFTNNSCNHMQDTNESNVNNGLTNCGRVESCASMDHIPFQETIILVLPSRTNIMILMQILNSLVELIEGLIYSLQTNTESCGFTSGETLSSLQLLDAVVVVVFDGGCRDVQGQLADIFSAFGLFDGGGGNG</sequence>
<accession>A0ABR2T0H4</accession>
<name>A0ABR2T0H4_9ROSI</name>
<dbReference type="EMBL" id="JBBPBN010000010">
    <property type="protein sequence ID" value="KAK9030990.1"/>
    <property type="molecule type" value="Genomic_DNA"/>
</dbReference>